<keyword evidence="1" id="KW-0732">Signal</keyword>
<evidence type="ECO:0000313" key="2">
    <source>
        <dbReference type="EMBL" id="RPA84654.1"/>
    </source>
</evidence>
<feature type="signal peptide" evidence="1">
    <location>
        <begin position="1"/>
        <end position="18"/>
    </location>
</feature>
<proteinExistence type="predicted"/>
<accession>A0A3N4ISR7</accession>
<keyword evidence="3" id="KW-1185">Reference proteome</keyword>
<protein>
    <submittedName>
        <fullName evidence="2">Uncharacterized protein</fullName>
    </submittedName>
</protein>
<dbReference type="Gene3D" id="2.60.20.10">
    <property type="entry name" value="Crystallins"/>
    <property type="match status" value="1"/>
</dbReference>
<dbReference type="AlphaFoldDB" id="A0A3N4ISR7"/>
<evidence type="ECO:0000256" key="1">
    <source>
        <dbReference type="SAM" id="SignalP"/>
    </source>
</evidence>
<gene>
    <name evidence="2" type="ORF">BJ508DRAFT_303756</name>
</gene>
<reference evidence="2 3" key="1">
    <citation type="journal article" date="2018" name="Nat. Ecol. Evol.">
        <title>Pezizomycetes genomes reveal the molecular basis of ectomycorrhizal truffle lifestyle.</title>
        <authorList>
            <person name="Murat C."/>
            <person name="Payen T."/>
            <person name="Noel B."/>
            <person name="Kuo A."/>
            <person name="Morin E."/>
            <person name="Chen J."/>
            <person name="Kohler A."/>
            <person name="Krizsan K."/>
            <person name="Balestrini R."/>
            <person name="Da Silva C."/>
            <person name="Montanini B."/>
            <person name="Hainaut M."/>
            <person name="Levati E."/>
            <person name="Barry K.W."/>
            <person name="Belfiori B."/>
            <person name="Cichocki N."/>
            <person name="Clum A."/>
            <person name="Dockter R.B."/>
            <person name="Fauchery L."/>
            <person name="Guy J."/>
            <person name="Iotti M."/>
            <person name="Le Tacon F."/>
            <person name="Lindquist E.A."/>
            <person name="Lipzen A."/>
            <person name="Malagnac F."/>
            <person name="Mello A."/>
            <person name="Molinier V."/>
            <person name="Miyauchi S."/>
            <person name="Poulain J."/>
            <person name="Riccioni C."/>
            <person name="Rubini A."/>
            <person name="Sitrit Y."/>
            <person name="Splivallo R."/>
            <person name="Traeger S."/>
            <person name="Wang M."/>
            <person name="Zifcakova L."/>
            <person name="Wipf D."/>
            <person name="Zambonelli A."/>
            <person name="Paolocci F."/>
            <person name="Nowrousian M."/>
            <person name="Ottonello S."/>
            <person name="Baldrian P."/>
            <person name="Spatafora J.W."/>
            <person name="Henrissat B."/>
            <person name="Nagy L.G."/>
            <person name="Aury J.M."/>
            <person name="Wincker P."/>
            <person name="Grigoriev I.V."/>
            <person name="Bonfante P."/>
            <person name="Martin F.M."/>
        </authorList>
    </citation>
    <scope>NUCLEOTIDE SEQUENCE [LARGE SCALE GENOMIC DNA]</scope>
    <source>
        <strain evidence="2 3">RN42</strain>
    </source>
</reference>
<organism evidence="2 3">
    <name type="scientific">Ascobolus immersus RN42</name>
    <dbReference type="NCBI Taxonomy" id="1160509"/>
    <lineage>
        <taxon>Eukaryota</taxon>
        <taxon>Fungi</taxon>
        <taxon>Dikarya</taxon>
        <taxon>Ascomycota</taxon>
        <taxon>Pezizomycotina</taxon>
        <taxon>Pezizomycetes</taxon>
        <taxon>Pezizales</taxon>
        <taxon>Ascobolaceae</taxon>
        <taxon>Ascobolus</taxon>
    </lineage>
</organism>
<sequence>MKAAIIASFLHAACLTAAATITADAITSPFLPTIRPEDIGEKVLLSFLMCAHVKYGGECKHLYIKDEINKCFDFMPAWRDVISAIKPDRGTGCAFYEGKRCNAGSPKGMLLELNLVYPEEEANLVVSPKYPGPGRTHINDRIKSFKCWKLD</sequence>
<feature type="chain" id="PRO_5018116617" evidence="1">
    <location>
        <begin position="19"/>
        <end position="151"/>
    </location>
</feature>
<dbReference type="OrthoDB" id="2910287at2759"/>
<dbReference type="Proteomes" id="UP000275078">
    <property type="component" value="Unassembled WGS sequence"/>
</dbReference>
<evidence type="ECO:0000313" key="3">
    <source>
        <dbReference type="Proteomes" id="UP000275078"/>
    </source>
</evidence>
<dbReference type="EMBL" id="ML119658">
    <property type="protein sequence ID" value="RPA84654.1"/>
    <property type="molecule type" value="Genomic_DNA"/>
</dbReference>
<name>A0A3N4ISR7_ASCIM</name>